<dbReference type="SUPFAM" id="SSF56042">
    <property type="entry name" value="PurM C-terminal domain-like"/>
    <property type="match status" value="1"/>
</dbReference>
<organism evidence="5">
    <name type="scientific">Ignisphaera aggregans</name>
    <dbReference type="NCBI Taxonomy" id="334771"/>
    <lineage>
        <taxon>Archaea</taxon>
        <taxon>Thermoproteota</taxon>
        <taxon>Thermoprotei</taxon>
        <taxon>Desulfurococcales</taxon>
        <taxon>Desulfurococcaceae</taxon>
        <taxon>Ignisphaera</taxon>
    </lineage>
</organism>
<evidence type="ECO:0000259" key="2">
    <source>
        <dbReference type="Pfam" id="PF00586"/>
    </source>
</evidence>
<gene>
    <name evidence="5" type="primary">hypE</name>
    <name evidence="4" type="ORF">ENT99_04545</name>
    <name evidence="5" type="ORF">ENU64_03910</name>
</gene>
<reference evidence="5" key="1">
    <citation type="journal article" date="2020" name="mSystems">
        <title>Genome- and Community-Level Interaction Insights into Carbon Utilization and Element Cycling Functions of Hydrothermarchaeota in Hydrothermal Sediment.</title>
        <authorList>
            <person name="Zhou Z."/>
            <person name="Liu Y."/>
            <person name="Xu W."/>
            <person name="Pan J."/>
            <person name="Luo Z.H."/>
            <person name="Li M."/>
        </authorList>
    </citation>
    <scope>NUCLEOTIDE SEQUENCE [LARGE SCALE GENOMIC DNA]</scope>
    <source>
        <strain evidence="4">SpSt-629</strain>
        <strain evidence="5">SpSt-688</strain>
    </source>
</reference>
<proteinExistence type="inferred from homology"/>
<feature type="domain" description="PurM-like C-terminal" evidence="3">
    <location>
        <begin position="166"/>
        <end position="324"/>
    </location>
</feature>
<dbReference type="EMBL" id="DTDH01000118">
    <property type="protein sequence ID" value="HGT98555.1"/>
    <property type="molecule type" value="Genomic_DNA"/>
</dbReference>
<dbReference type="GO" id="GO:0051604">
    <property type="term" value="P:protein maturation"/>
    <property type="evidence" value="ECO:0007669"/>
    <property type="project" value="TreeGrafter"/>
</dbReference>
<sequence length="348" mass="37843">MDRITLAHGSGGVETFELLAKLLFKRIPENLKRVGEGFGIDVLDDGASIPLPNSKHLVISMDSYTVNPPFFPGGDIGALAACGSINDVVMMGGKPLAVMDSIVVEEGFPIEDLEKIVNSFTSILINEDVALIGGDFKVMPKGHLDRIVITTLAIGIADRVIVDRPRPGDKIVVSSYIGDHGATITLLQMGLRDKIEEFDKGVLKSDVKPLTRIVLPLLQKYGEYITAARDPTRGGLAGTLNEWVTRTGLVAIIDEKSIPIRDSVKRYTEMLGIDPLYLASEGVAVFSIHSSIAEEFIEHLRSLGAEEAKIIGEFKSSERYRGYVIAKTSIGGYRVIEPPRGEITPRIC</sequence>
<dbReference type="PANTHER" id="PTHR30303">
    <property type="entry name" value="HYDROGENASE ISOENZYMES FORMATION PROTEIN HYPE"/>
    <property type="match status" value="1"/>
</dbReference>
<dbReference type="EMBL" id="DTAU01000091">
    <property type="protein sequence ID" value="HFQ78955.1"/>
    <property type="molecule type" value="Genomic_DNA"/>
</dbReference>
<dbReference type="Pfam" id="PF02769">
    <property type="entry name" value="AIRS_C"/>
    <property type="match status" value="1"/>
</dbReference>
<dbReference type="InterPro" id="IPR011854">
    <property type="entry name" value="HypE"/>
</dbReference>
<dbReference type="InterPro" id="IPR016188">
    <property type="entry name" value="PurM-like_N"/>
</dbReference>
<dbReference type="Gene3D" id="3.30.1330.10">
    <property type="entry name" value="PurM-like, N-terminal domain"/>
    <property type="match status" value="1"/>
</dbReference>
<dbReference type="InterPro" id="IPR010918">
    <property type="entry name" value="PurM-like_C_dom"/>
</dbReference>
<dbReference type="SUPFAM" id="SSF55326">
    <property type="entry name" value="PurM N-terminal domain-like"/>
    <property type="match status" value="1"/>
</dbReference>
<dbReference type="InterPro" id="IPR036676">
    <property type="entry name" value="PurM-like_C_sf"/>
</dbReference>
<comment type="caution">
    <text evidence="5">The sequence shown here is derived from an EMBL/GenBank/DDBJ whole genome shotgun (WGS) entry which is preliminary data.</text>
</comment>
<evidence type="ECO:0000259" key="3">
    <source>
        <dbReference type="Pfam" id="PF02769"/>
    </source>
</evidence>
<dbReference type="Pfam" id="PF00586">
    <property type="entry name" value="AIRS"/>
    <property type="match status" value="1"/>
</dbReference>
<evidence type="ECO:0000313" key="4">
    <source>
        <dbReference type="EMBL" id="HFQ78955.1"/>
    </source>
</evidence>
<accession>A0A7J3MYB4</accession>
<dbReference type="PANTHER" id="PTHR30303:SF0">
    <property type="entry name" value="CARBAMOYL DEHYDRATASE HYPE"/>
    <property type="match status" value="1"/>
</dbReference>
<dbReference type="InterPro" id="IPR036921">
    <property type="entry name" value="PurM-like_N_sf"/>
</dbReference>
<evidence type="ECO:0000256" key="1">
    <source>
        <dbReference type="ARBA" id="ARBA00006243"/>
    </source>
</evidence>
<feature type="domain" description="PurM-like N-terminal" evidence="2">
    <location>
        <begin position="44"/>
        <end position="157"/>
    </location>
</feature>
<name>A0A7J3MYB4_9CREN</name>
<dbReference type="AlphaFoldDB" id="A0A7J3MYB4"/>
<dbReference type="Gene3D" id="3.90.650.10">
    <property type="entry name" value="PurM-like C-terminal domain"/>
    <property type="match status" value="1"/>
</dbReference>
<protein>
    <submittedName>
        <fullName evidence="5">Hydrogenase expression/formation protein HypE</fullName>
    </submittedName>
</protein>
<comment type="similarity">
    <text evidence="1">Belongs to the HypE family.</text>
</comment>
<dbReference type="CDD" id="cd02197">
    <property type="entry name" value="HypE"/>
    <property type="match status" value="1"/>
</dbReference>
<dbReference type="NCBIfam" id="TIGR02124">
    <property type="entry name" value="hypE"/>
    <property type="match status" value="1"/>
</dbReference>
<dbReference type="PIRSF" id="PIRSF005644">
    <property type="entry name" value="Hdrgns_mtr_HypE"/>
    <property type="match status" value="1"/>
</dbReference>
<evidence type="ECO:0000313" key="5">
    <source>
        <dbReference type="EMBL" id="HGT98555.1"/>
    </source>
</evidence>